<dbReference type="InterPro" id="IPR025012">
    <property type="entry name" value="DUF3898"/>
</dbReference>
<evidence type="ECO:0000256" key="1">
    <source>
        <dbReference type="SAM" id="MobiDB-lite"/>
    </source>
</evidence>
<dbReference type="EMBL" id="AP017312">
    <property type="protein sequence ID" value="BAU28112.1"/>
    <property type="molecule type" value="Genomic_DNA"/>
</dbReference>
<feature type="compositionally biased region" description="Acidic residues" evidence="1">
    <location>
        <begin position="354"/>
        <end position="371"/>
    </location>
</feature>
<feature type="region of interest" description="Disordered" evidence="1">
    <location>
        <begin position="347"/>
        <end position="371"/>
    </location>
</feature>
<gene>
    <name evidence="2" type="ORF">CB4_02286</name>
</gene>
<dbReference type="AlphaFoldDB" id="A0A0U5B1G1"/>
<accession>A0A0U5B1G1</accession>
<proteinExistence type="predicted"/>
<keyword evidence="3" id="KW-1185">Reference proteome</keyword>
<evidence type="ECO:0000313" key="3">
    <source>
        <dbReference type="Proteomes" id="UP000217696"/>
    </source>
</evidence>
<dbReference type="Proteomes" id="UP000217696">
    <property type="component" value="Chromosome"/>
</dbReference>
<reference evidence="2 3" key="1">
    <citation type="submission" date="2015-12" db="EMBL/GenBank/DDBJ databases">
        <title>Genome sequence of Aneurinibacillus soli.</title>
        <authorList>
            <person name="Lee J.S."/>
            <person name="Lee K.C."/>
            <person name="Kim K.K."/>
            <person name="Lee B.W."/>
        </authorList>
    </citation>
    <scope>NUCLEOTIDE SEQUENCE [LARGE SCALE GENOMIC DNA]</scope>
    <source>
        <strain evidence="2 3">CB4</strain>
    </source>
</reference>
<dbReference type="KEGG" id="asoc:CB4_02286"/>
<protein>
    <submittedName>
        <fullName evidence="2">Uncharacterized protein</fullName>
    </submittedName>
</protein>
<dbReference type="RefSeq" id="WP_096465898.1">
    <property type="nucleotide sequence ID" value="NZ_AP017312.1"/>
</dbReference>
<evidence type="ECO:0000313" key="2">
    <source>
        <dbReference type="EMBL" id="BAU28112.1"/>
    </source>
</evidence>
<dbReference type="InterPro" id="IPR025006">
    <property type="entry name" value="DUF3900"/>
</dbReference>
<name>A0A0U5B1G1_9BACL</name>
<sequence>MEFSVQYVSFFVVRGEGESPDRSYKHFQTLDAEAYTDSPLAAFLDGEFVRIAKRKVERHPKSDQVPTKLGFFIVEPGHDLTSNPNYNLFARLRSAHTAEQFRSYSDELVQMYMNTSAVRGGALIVARAGLPKYFDDPFVFVLKCDFEPKVASITDERSLIRNVEMAITAKNMKSIQYPHMPEPGMIEESEIKIHQSSHARYFEDFLKFVAYEQSLPEVMNTQMMGLVQQYIETVYDEESEERQREEEEMEIWAASEKRELQEKWAPEQVVEAASYLVEQKPDLELRLKLDHMLVKAMLSDFGDSVHIARFGGRYVVVLEGDAFEFEKGVSPIELLRPDELEDVLARIREKQPEAAEEELSADPEDDDAPPF</sequence>
<dbReference type="Pfam" id="PF13037">
    <property type="entry name" value="DUF3898"/>
    <property type="match status" value="1"/>
</dbReference>
<organism evidence="2 3">
    <name type="scientific">Aneurinibacillus soli</name>
    <dbReference type="NCBI Taxonomy" id="1500254"/>
    <lineage>
        <taxon>Bacteria</taxon>
        <taxon>Bacillati</taxon>
        <taxon>Bacillota</taxon>
        <taxon>Bacilli</taxon>
        <taxon>Bacillales</taxon>
        <taxon>Paenibacillaceae</taxon>
        <taxon>Aneurinibacillus group</taxon>
        <taxon>Aneurinibacillus</taxon>
    </lineage>
</organism>
<dbReference type="Pfam" id="PF13039">
    <property type="entry name" value="DUF3900"/>
    <property type="match status" value="1"/>
</dbReference>
<dbReference type="OrthoDB" id="2974172at2"/>